<keyword evidence="1" id="KW-0175">Coiled coil</keyword>
<name>A0A087U8D3_STEMI</name>
<dbReference type="AlphaFoldDB" id="A0A087U8D3"/>
<evidence type="ECO:0000256" key="1">
    <source>
        <dbReference type="SAM" id="Coils"/>
    </source>
</evidence>
<organism evidence="3 4">
    <name type="scientific">Stegodyphus mimosarum</name>
    <name type="common">African social velvet spider</name>
    <dbReference type="NCBI Taxonomy" id="407821"/>
    <lineage>
        <taxon>Eukaryota</taxon>
        <taxon>Metazoa</taxon>
        <taxon>Ecdysozoa</taxon>
        <taxon>Arthropoda</taxon>
        <taxon>Chelicerata</taxon>
        <taxon>Arachnida</taxon>
        <taxon>Araneae</taxon>
        <taxon>Araneomorphae</taxon>
        <taxon>Entelegynae</taxon>
        <taxon>Eresoidea</taxon>
        <taxon>Eresidae</taxon>
        <taxon>Stegodyphus</taxon>
    </lineage>
</organism>
<evidence type="ECO:0000313" key="4">
    <source>
        <dbReference type="Proteomes" id="UP000054359"/>
    </source>
</evidence>
<feature type="compositionally biased region" description="Polar residues" evidence="2">
    <location>
        <begin position="17"/>
        <end position="40"/>
    </location>
</feature>
<proteinExistence type="predicted"/>
<accession>A0A087U8D3</accession>
<feature type="coiled-coil region" evidence="1">
    <location>
        <begin position="127"/>
        <end position="176"/>
    </location>
</feature>
<keyword evidence="4" id="KW-1185">Reference proteome</keyword>
<dbReference type="Proteomes" id="UP000054359">
    <property type="component" value="Unassembled WGS sequence"/>
</dbReference>
<reference evidence="3 4" key="1">
    <citation type="submission" date="2013-11" db="EMBL/GenBank/DDBJ databases">
        <title>Genome sequencing of Stegodyphus mimosarum.</title>
        <authorList>
            <person name="Bechsgaard J."/>
        </authorList>
    </citation>
    <scope>NUCLEOTIDE SEQUENCE [LARGE SCALE GENOMIC DNA]</scope>
</reference>
<evidence type="ECO:0000256" key="2">
    <source>
        <dbReference type="SAM" id="MobiDB-lite"/>
    </source>
</evidence>
<protein>
    <submittedName>
        <fullName evidence="3">Uncharacterized protein</fullName>
    </submittedName>
</protein>
<dbReference type="EMBL" id="KK118697">
    <property type="protein sequence ID" value="KFM73622.1"/>
    <property type="molecule type" value="Genomic_DNA"/>
</dbReference>
<sequence length="262" mass="31460">MANDLLHDLCENVKGTNETSNMQNFGNPQYRRQSHSFGTKSHSKNFEDELNENVTLLREKVYLMRQEQQKMAILHSFLRYKKHQLDEYAHKLDDKKLELANWEFTLNAVHKKLKDKEYWLEAKWEILKNREQQIEEREKQLKKSENVFYRDYNNHYREQEILLKKLQEQRDIKKELNYAEKPKDKVCGNSEFGEPNPEGEQDNIATKPELNNFSEKLQNLKLHDIKMPLGYNENRSHFIHRYEHSSPESSQQGHYKSDDSST</sequence>
<evidence type="ECO:0000313" key="3">
    <source>
        <dbReference type="EMBL" id="KFM73622.1"/>
    </source>
</evidence>
<gene>
    <name evidence="3" type="ORF">X975_05928</name>
</gene>
<feature type="region of interest" description="Disordered" evidence="2">
    <location>
        <begin position="184"/>
        <end position="205"/>
    </location>
</feature>
<dbReference type="OrthoDB" id="6437604at2759"/>
<feature type="region of interest" description="Disordered" evidence="2">
    <location>
        <begin position="17"/>
        <end position="43"/>
    </location>
</feature>
<feature type="region of interest" description="Disordered" evidence="2">
    <location>
        <begin position="239"/>
        <end position="262"/>
    </location>
</feature>
<feature type="non-terminal residue" evidence="3">
    <location>
        <position position="262"/>
    </location>
</feature>